<dbReference type="EMBL" id="GBRH01177277">
    <property type="protein sequence ID" value="JAE20619.1"/>
    <property type="molecule type" value="Transcribed_RNA"/>
</dbReference>
<sequence length="34" mass="4067">MVFKTGGNRLEIVIFEETEPARFYIRTVYRTCIL</sequence>
<reference evidence="1" key="2">
    <citation type="journal article" date="2015" name="Data Brief">
        <title>Shoot transcriptome of the giant reed, Arundo donax.</title>
        <authorList>
            <person name="Barrero R.A."/>
            <person name="Guerrero F.D."/>
            <person name="Moolhuijzen P."/>
            <person name="Goolsby J.A."/>
            <person name="Tidwell J."/>
            <person name="Bellgard S.E."/>
            <person name="Bellgard M.I."/>
        </authorList>
    </citation>
    <scope>NUCLEOTIDE SEQUENCE</scope>
    <source>
        <tissue evidence="1">Shoot tissue taken approximately 20 cm above the soil surface</tissue>
    </source>
</reference>
<evidence type="ECO:0000313" key="1">
    <source>
        <dbReference type="EMBL" id="JAE20619.1"/>
    </source>
</evidence>
<protein>
    <submittedName>
        <fullName evidence="1">Uncharacterized protein</fullName>
    </submittedName>
</protein>
<name>A0A0A9GB22_ARUDO</name>
<reference evidence="1" key="1">
    <citation type="submission" date="2014-09" db="EMBL/GenBank/DDBJ databases">
        <authorList>
            <person name="Magalhaes I.L.F."/>
            <person name="Oliveira U."/>
            <person name="Santos F.R."/>
            <person name="Vidigal T.H.D.A."/>
            <person name="Brescovit A.D."/>
            <person name="Santos A.J."/>
        </authorList>
    </citation>
    <scope>NUCLEOTIDE SEQUENCE</scope>
    <source>
        <tissue evidence="1">Shoot tissue taken approximately 20 cm above the soil surface</tissue>
    </source>
</reference>
<organism evidence="1">
    <name type="scientific">Arundo donax</name>
    <name type="common">Giant reed</name>
    <name type="synonym">Donax arundinaceus</name>
    <dbReference type="NCBI Taxonomy" id="35708"/>
    <lineage>
        <taxon>Eukaryota</taxon>
        <taxon>Viridiplantae</taxon>
        <taxon>Streptophyta</taxon>
        <taxon>Embryophyta</taxon>
        <taxon>Tracheophyta</taxon>
        <taxon>Spermatophyta</taxon>
        <taxon>Magnoliopsida</taxon>
        <taxon>Liliopsida</taxon>
        <taxon>Poales</taxon>
        <taxon>Poaceae</taxon>
        <taxon>PACMAD clade</taxon>
        <taxon>Arundinoideae</taxon>
        <taxon>Arundineae</taxon>
        <taxon>Arundo</taxon>
    </lineage>
</organism>
<proteinExistence type="predicted"/>
<dbReference type="AlphaFoldDB" id="A0A0A9GB22"/>
<accession>A0A0A9GB22</accession>